<dbReference type="InterPro" id="IPR020845">
    <property type="entry name" value="AMP-binding_CS"/>
</dbReference>
<dbReference type="NCBIfam" id="TIGR01733">
    <property type="entry name" value="AA-adenyl-dom"/>
    <property type="match status" value="1"/>
</dbReference>
<dbReference type="Gene3D" id="2.30.38.10">
    <property type="entry name" value="Luciferase, Domain 3"/>
    <property type="match status" value="1"/>
</dbReference>
<dbReference type="Pfam" id="PF00501">
    <property type="entry name" value="AMP-binding"/>
    <property type="match status" value="2"/>
</dbReference>
<evidence type="ECO:0000256" key="2">
    <source>
        <dbReference type="ARBA" id="ARBA00022450"/>
    </source>
</evidence>
<dbReference type="Gene3D" id="3.40.50.12780">
    <property type="entry name" value="N-terminal domain of ligase-like"/>
    <property type="match status" value="1"/>
</dbReference>
<dbReference type="SUPFAM" id="SSF56801">
    <property type="entry name" value="Acetyl-CoA synthetase-like"/>
    <property type="match status" value="2"/>
</dbReference>
<protein>
    <submittedName>
        <fullName evidence="7">Non-ribosomal peptide synthetase modules-related protein</fullName>
        <ecNumber evidence="7">6.2.1.3</ecNumber>
    </submittedName>
</protein>
<feature type="domain" description="Carrier" evidence="6">
    <location>
        <begin position="1020"/>
        <end position="1094"/>
    </location>
</feature>
<dbReference type="InterPro" id="IPR003819">
    <property type="entry name" value="TauD/TfdA-like"/>
</dbReference>
<dbReference type="CDD" id="cd05930">
    <property type="entry name" value="A_NRPS"/>
    <property type="match status" value="2"/>
</dbReference>
<dbReference type="GO" id="GO:0031177">
    <property type="term" value="F:phosphopantetheine binding"/>
    <property type="evidence" value="ECO:0007669"/>
    <property type="project" value="InterPro"/>
</dbReference>
<accession>A0A0C5VPV6</accession>
<dbReference type="CDD" id="cd19531">
    <property type="entry name" value="LCL_NRPS-like"/>
    <property type="match status" value="3"/>
</dbReference>
<dbReference type="SUPFAM" id="SSF51197">
    <property type="entry name" value="Clavaminate synthase-like"/>
    <property type="match status" value="1"/>
</dbReference>
<dbReference type="Gene3D" id="3.30.559.30">
    <property type="entry name" value="Nonribosomal peptide synthetase, condensation domain"/>
    <property type="match status" value="3"/>
</dbReference>
<dbReference type="Pfam" id="PF13193">
    <property type="entry name" value="AMP-binding_C"/>
    <property type="match status" value="1"/>
</dbReference>
<name>A0A0C5VPV6_9GAMM</name>
<dbReference type="Gene3D" id="1.10.1200.10">
    <property type="entry name" value="ACP-like"/>
    <property type="match status" value="3"/>
</dbReference>
<dbReference type="Gene3D" id="3.30.559.10">
    <property type="entry name" value="Chloramphenicol acetyltransferase-like domain"/>
    <property type="match status" value="3"/>
</dbReference>
<feature type="domain" description="Carrier" evidence="6">
    <location>
        <begin position="2271"/>
        <end position="2345"/>
    </location>
</feature>
<dbReference type="GO" id="GO:0005737">
    <property type="term" value="C:cytoplasm"/>
    <property type="evidence" value="ECO:0007669"/>
    <property type="project" value="TreeGrafter"/>
</dbReference>
<dbReference type="Gene3D" id="3.40.50.980">
    <property type="match status" value="2"/>
</dbReference>
<dbReference type="InterPro" id="IPR009081">
    <property type="entry name" value="PP-bd_ACP"/>
</dbReference>
<dbReference type="InterPro" id="IPR010071">
    <property type="entry name" value="AA_adenyl_dom"/>
</dbReference>
<evidence type="ECO:0000313" key="8">
    <source>
        <dbReference type="Proteomes" id="UP000032266"/>
    </source>
</evidence>
<dbReference type="EC" id="6.2.1.3" evidence="7"/>
<feature type="domain" description="Carrier" evidence="6">
    <location>
        <begin position="1093"/>
        <end position="1167"/>
    </location>
</feature>
<dbReference type="InterPro" id="IPR006162">
    <property type="entry name" value="Ppantetheine_attach_site"/>
</dbReference>
<dbReference type="InterPro" id="IPR023213">
    <property type="entry name" value="CAT-like_dom_sf"/>
</dbReference>
<dbReference type="Pfam" id="PF00668">
    <property type="entry name" value="Condensation"/>
    <property type="match status" value="3"/>
</dbReference>
<dbReference type="Gene3D" id="3.30.300.30">
    <property type="match status" value="2"/>
</dbReference>
<dbReference type="SUPFAM" id="SSF47336">
    <property type="entry name" value="ACP-like"/>
    <property type="match status" value="3"/>
</dbReference>
<dbReference type="InterPro" id="IPR020806">
    <property type="entry name" value="PKS_PP-bd"/>
</dbReference>
<dbReference type="PANTHER" id="PTHR45527:SF1">
    <property type="entry name" value="FATTY ACID SYNTHASE"/>
    <property type="match status" value="1"/>
</dbReference>
<keyword evidence="8" id="KW-1185">Reference proteome</keyword>
<proteinExistence type="predicted"/>
<evidence type="ECO:0000313" key="7">
    <source>
        <dbReference type="EMBL" id="AJQ95478.1"/>
    </source>
</evidence>
<dbReference type="InterPro" id="IPR042098">
    <property type="entry name" value="TauD-like_sf"/>
</dbReference>
<dbReference type="GO" id="GO:0044550">
    <property type="term" value="P:secondary metabolite biosynthetic process"/>
    <property type="evidence" value="ECO:0007669"/>
    <property type="project" value="TreeGrafter"/>
</dbReference>
<dbReference type="GO" id="GO:0043041">
    <property type="term" value="P:amino acid activation for nonribosomal peptide biosynthetic process"/>
    <property type="evidence" value="ECO:0007669"/>
    <property type="project" value="TreeGrafter"/>
</dbReference>
<dbReference type="InterPro" id="IPR045851">
    <property type="entry name" value="AMP-bd_C_sf"/>
</dbReference>
<dbReference type="FunFam" id="3.40.50.980:FF:000001">
    <property type="entry name" value="Non-ribosomal peptide synthetase"/>
    <property type="match status" value="1"/>
</dbReference>
<dbReference type="GO" id="GO:0016706">
    <property type="term" value="F:2-oxoglutarate-dependent dioxygenase activity"/>
    <property type="evidence" value="ECO:0007669"/>
    <property type="project" value="UniProtKB-ARBA"/>
</dbReference>
<dbReference type="RefSeq" id="WP_044617772.1">
    <property type="nucleotide sequence ID" value="NZ_CP007142.1"/>
</dbReference>
<dbReference type="FunFam" id="3.40.50.12780:FF:000012">
    <property type="entry name" value="Non-ribosomal peptide synthetase"/>
    <property type="match status" value="1"/>
</dbReference>
<evidence type="ECO:0000256" key="3">
    <source>
        <dbReference type="ARBA" id="ARBA00022553"/>
    </source>
</evidence>
<dbReference type="Pfam" id="PF00550">
    <property type="entry name" value="PP-binding"/>
    <property type="match status" value="3"/>
</dbReference>
<dbReference type="PANTHER" id="PTHR45527">
    <property type="entry name" value="NONRIBOSOMAL PEPTIDE SYNTHETASE"/>
    <property type="match status" value="1"/>
</dbReference>
<dbReference type="EMBL" id="CP007142">
    <property type="protein sequence ID" value="AJQ95478.1"/>
    <property type="molecule type" value="Genomic_DNA"/>
</dbReference>
<keyword evidence="4" id="KW-0560">Oxidoreductase</keyword>
<dbReference type="InterPro" id="IPR025110">
    <property type="entry name" value="AMP-bd_C"/>
</dbReference>
<dbReference type="Pfam" id="PF02668">
    <property type="entry name" value="TauD"/>
    <property type="match status" value="1"/>
</dbReference>
<dbReference type="PROSITE" id="PS50075">
    <property type="entry name" value="CARRIER"/>
    <property type="match status" value="3"/>
</dbReference>
<evidence type="ECO:0000256" key="4">
    <source>
        <dbReference type="ARBA" id="ARBA00023002"/>
    </source>
</evidence>
<dbReference type="InterPro" id="IPR042099">
    <property type="entry name" value="ANL_N_sf"/>
</dbReference>
<dbReference type="PATRIC" id="fig|1445510.3.peg.3402"/>
<comment type="cofactor">
    <cofactor evidence="1">
        <name>pantetheine 4'-phosphate</name>
        <dbReference type="ChEBI" id="CHEBI:47942"/>
    </cofactor>
</comment>
<dbReference type="InterPro" id="IPR000873">
    <property type="entry name" value="AMP-dep_synth/lig_dom"/>
</dbReference>
<sequence>MTQQTRSHEIARRLAALPAEQQQLFRRKLAEQGIDSWQLPIVPMSGQGALSFAQQRFVMAESMSARALYNLCSVLRFDTQLQPERLQQALSRLVQRHSILRTAYHQPEPGQWQAELLDQPWSGLQQQALAAVADDDWVQQRYEAELAEPLDLQQWPFRARLYQDDSGYWLFFTVHHVAFDAWSAQILVTDLCALYEADETLPALPIQYADYAVWQQQWRDGDDYQRQRNYWQQQLDGLPTHLKLTTDYRRQPLHARDFRGDIATLVLDEVLSRPLRQRVRALDSTLFIYLQTAFAWVLSRHSGQLDLCIGSSVANRGRAELATLVGPLLNTLVLRHDLTADPSFQQSLQRSQQLIAAAYDHQDLPFEHLPELLQWRHDPLHSAIIQVMFVHVALPVSQRLTLGTSTADVLQRSHKHARFDLTLRVVETEQREDIHLELEFAAELFSIATVNRWLTQMQQLLQSTLTQPDLTLSQWRFEQDNSRLAGEPLPEKPQDLLARVRQWSQQRPQAIALEAGDEQLSWALLHQRLNELDHWLQRHKLRRGDRLGIALARSPLQVALMLACWRRGIVTVLLDPRQPAQRLNTVLTQADARAVVMAGQLDEVQAVPGLLLKDWPADLDNTDFIPLSCEVDVSAAGDTDADGTGVDTTDEADSADHATAPAYLLFTSGSTGVPKGVVVSRGAVNHYCAAIAQALGDTGHSETRWLTLATTAADLGMTSVLAALYQGQTLLLPPAELAFDPPALAEFLHQRPADCLKITPSHLKGLLSVEAPERILPRQRLILGGEGSDIELIRQIRELAPVLTIINHYGPSETTVGISCTDLSDWHGLSGRAAPLGRPLPGMVVEIRDDHGRPVPRGQAGELYIQGPQLAEGYWQQPQQTDAVFVTDHCGRWYRSGDQVRINDTGDLEFLGRADDQIKHRGYRLELGEVQQWLLSRPEVEQAVVMVRQDHARQLLVAYLQPAELDLETLKQAMQAALPDYMVPDRWCLLDQIGLNDNGKIDRQALPWPLPESKTETSSATLTPAQAELAELWKQILGVETVTSTDDFFALGGDSILSLQLIGLAARQGVRLSPAAVSAHSTLAAMATLWPQPALSTSVETLLELYRDILQQPALDANADFYQVGGDSILSLQLIARARKAGLVISPRQLAQMPTPATLGAWLDQQQRPVSQGTHGTPTSAGTHGTPTSAAAVQGTPTAISDTHWTPTSTVQGTPAVQGTPTAVSDTNGTPTSTTHGAAHGTPTSAAAVQGTPTIADPVDCPLREHAHGTPTSAAAIQGTPTADAHETPTSIAAVQGTIAAVQGTPTIADPVDCPLRADSDQPVPLSPAQKRLWFLQQLEPDSRSYHVTQLFDGQGPVNHQALKLAVNGLLSRHPILRCRMFEADGEVWQQPLADSPEALRIADSGDAKALLDQALARQFDPAAGQLIYVDLIPRERDRWWLLVSLHHLVTDGWSMGLLVQDFLALYQQADSGEVPKPVTARPDFLDWMAWQSRQSGSDQDQQSRQYWLQRLHGMPQELALTTVHPWPDQQTDSGEVWEYRFDDSVTQTLDQCARQLRITPFQLLLAAWRLLLWRYSGQTDFGIGVPVAGRDHPASQQMVGLFVNTLVNRAVIQPDAVFSQWLSQCHEVFQQDLEHQQLPLQSLLEALQPERNLARPPLFQTLFNYQSDYHGQRQMTLPGLQLEAVSAARSAKFELSLNLFRQQHVQMEIEFNSDLFDRPWIDAMAADYLALLQQICEQPDACIDHYQLPSMTVPDNPAAEAIAATEDFLQRFEQQVARQPHATAVVAQVYGDGQMQPISYQDLNRQANQLAHWLLVQGIGAEQTVAFCLPRSHALLVTLLAIQKAGAAYLPLDPDHPPQRLDYILQHAGPALLLTAETLPTTVKSVLWSAAMAEAVTLTDENPVVERHPASLLYCLYTSGSTGKPKGVAVERRQFANFLTAMEQQLPRFQRVLALTTITFDIAGLELCLPLATGATVILAQEDARRDSEALAALIQSWEVDLIQATPSGWRLLHELPADQLAGITALVGGEALDRELARRLSQHCRALFNVYGPTETTVWSTLQVVSGMEDVNLRPLVLIGRALRNNQCYVLDQRLQPVPMGVTGELYIGGAAVTRGYLHQPELTAERFVPNPFDDCGGRLYRTGDLIKTLADGRLYFVGRVDHQVKLRGFRIELGDIESQLLAHPSIAQAAVCVWPQQQQLQAYCVMSPEQDFDPSELHRHLQARLPEYMLPNGYQVLSELPLNASGKVDRKALPEPTRQADSGASQSMLQGASQRLLAQVWQQVLGLAEPGPDSHFFQSGGHSLLAAQVRARLLQQGWSLPLKAMFEHPRLAEMAEHMSAVETHHIPKLSHSGFIPLSHAQRRLWFMQQLEPADASFNMSFAVELHGELSAARLQAAVDAVVAKHDILRVTYHQHEGEPMQRLEPQLRVAVQLQDLHDCPAEAVAERLDQAASEVFDLTRDAPLRVYLYRLGEQRWLCQLIQHHIASDGWSGERLIADLTEAYQQLTTQDQAQLPPLPVQYLDYACWQHSEAVQQQQALGLHWWRENLQGIPAQLALPFDHPRPAQGGNEGDAIVLTLTTSQTEALYALAARYECSLFMVLAAFYSSVIYSESRSQDLVIGTDVANRELPQTEALIGFFVNLIALRFRPRATLTFGDYLQQVKQVCLSGFEHQHVPFERVVEAVRPQRIAGQHPLIQALLVMQNMPAAQQSIEGLTVIPKPGRQRHSKFDMALFASERTEASGRALELRWVYRRSLFEATTITRMSTTLTTLIDQAVQQPQLLSTTPMTALVAASSRTSMNAMESEPMSSESVSSETPPVAAKSAKLSKLSKMKTSRRDHRQPANQAPRIHVAPLSAERPLPLCVENQEPGLDPVAWANGHQQQILSWLEQYGGILFRGFDLPTPVAFEAFCQGMYPELYGRYGDLPKKEVGRNIYQSTPYPNDQMIMFHNESSHQHRWPRRQWFYCEIAAAEGGATPIVDCREVYRRLPVDIRDKLMRKELRYVRNFSNLDVSWQHFFKTDSREAVETICREGGIGFEWYGQDNLRISQNCPAIIRHPVTAEMSFFNQIQLHHVSFLESDVRQYLLAAGGEENLPRNVYYGDGEPLEQSTVDLISELYESCAVRFQWQPGDVVMVDNMLVAHARDPFKGERKMAVAMGDLYQHSDLPAVDGEEC</sequence>
<dbReference type="PROSITE" id="PS00012">
    <property type="entry name" value="PHOSPHOPANTETHEINE"/>
    <property type="match status" value="3"/>
</dbReference>
<reference evidence="7 8" key="1">
    <citation type="submission" date="2014-01" db="EMBL/GenBank/DDBJ databases">
        <title>Full genme sequencing of cellulolytic bacterium Gynuella sunshinyii YC6258T gen. nov., sp. nov.</title>
        <authorList>
            <person name="Khan H."/>
            <person name="Chung E.J."/>
            <person name="Chung Y.R."/>
        </authorList>
    </citation>
    <scope>NUCLEOTIDE SEQUENCE [LARGE SCALE GENOMIC DNA]</scope>
    <source>
        <strain evidence="7 8">YC6258</strain>
    </source>
</reference>
<dbReference type="KEGG" id="gsn:YC6258_03442"/>
<dbReference type="PROSITE" id="PS00455">
    <property type="entry name" value="AMP_BINDING"/>
    <property type="match status" value="1"/>
</dbReference>
<dbReference type="InterPro" id="IPR036736">
    <property type="entry name" value="ACP-like_sf"/>
</dbReference>
<feature type="region of interest" description="Disordered" evidence="5">
    <location>
        <begin position="1166"/>
        <end position="1249"/>
    </location>
</feature>
<feature type="compositionally biased region" description="Low complexity" evidence="5">
    <location>
        <begin position="2803"/>
        <end position="2831"/>
    </location>
</feature>
<dbReference type="STRING" id="1445510.YC6258_03442"/>
<evidence type="ECO:0000256" key="1">
    <source>
        <dbReference type="ARBA" id="ARBA00001957"/>
    </source>
</evidence>
<keyword evidence="3" id="KW-0597">Phosphoprotein</keyword>
<dbReference type="Gene3D" id="3.60.130.10">
    <property type="entry name" value="Clavaminate synthase-like"/>
    <property type="match status" value="1"/>
</dbReference>
<feature type="compositionally biased region" description="Basic residues" evidence="5">
    <location>
        <begin position="2832"/>
        <end position="2843"/>
    </location>
</feature>
<dbReference type="Proteomes" id="UP000032266">
    <property type="component" value="Chromosome"/>
</dbReference>
<organism evidence="7 8">
    <name type="scientific">Gynuella sunshinyii YC6258</name>
    <dbReference type="NCBI Taxonomy" id="1445510"/>
    <lineage>
        <taxon>Bacteria</taxon>
        <taxon>Pseudomonadati</taxon>
        <taxon>Pseudomonadota</taxon>
        <taxon>Gammaproteobacteria</taxon>
        <taxon>Oceanospirillales</taxon>
        <taxon>Saccharospirillaceae</taxon>
        <taxon>Gynuella</taxon>
    </lineage>
</organism>
<keyword evidence="2" id="KW-0596">Phosphopantetheine</keyword>
<gene>
    <name evidence="7" type="ORF">YC6258_03442</name>
</gene>
<dbReference type="HOGENOM" id="CLU_000022_0_12_6"/>
<evidence type="ECO:0000256" key="5">
    <source>
        <dbReference type="SAM" id="MobiDB-lite"/>
    </source>
</evidence>
<feature type="region of interest" description="Disordered" evidence="5">
    <location>
        <begin position="1266"/>
        <end position="1285"/>
    </location>
</feature>
<dbReference type="FunFam" id="2.30.38.10:FF:000001">
    <property type="entry name" value="Non-ribosomal peptide synthetase PvdI"/>
    <property type="match status" value="1"/>
</dbReference>
<dbReference type="NCBIfam" id="NF003417">
    <property type="entry name" value="PRK04813.1"/>
    <property type="match status" value="2"/>
</dbReference>
<dbReference type="GO" id="GO:0004467">
    <property type="term" value="F:long-chain fatty acid-CoA ligase activity"/>
    <property type="evidence" value="ECO:0007669"/>
    <property type="project" value="UniProtKB-EC"/>
</dbReference>
<feature type="compositionally biased region" description="Polar residues" evidence="5">
    <location>
        <begin position="1270"/>
        <end position="1281"/>
    </location>
</feature>
<dbReference type="SUPFAM" id="SSF52777">
    <property type="entry name" value="CoA-dependent acyltransferases"/>
    <property type="match status" value="6"/>
</dbReference>
<dbReference type="InterPro" id="IPR001242">
    <property type="entry name" value="Condensation_dom"/>
</dbReference>
<keyword evidence="7" id="KW-0436">Ligase</keyword>
<dbReference type="SMART" id="SM00823">
    <property type="entry name" value="PKS_PP"/>
    <property type="match status" value="3"/>
</dbReference>
<evidence type="ECO:0000259" key="6">
    <source>
        <dbReference type="PROSITE" id="PS50075"/>
    </source>
</evidence>
<feature type="region of interest" description="Disordered" evidence="5">
    <location>
        <begin position="2803"/>
        <end position="2849"/>
    </location>
</feature>
<dbReference type="OrthoDB" id="9803968at2"/>